<accession>A0A9N9N9P6</accession>
<dbReference type="AlphaFoldDB" id="A0A9N9N9P6"/>
<comment type="caution">
    <text evidence="1">The sequence shown here is derived from an EMBL/GenBank/DDBJ whole genome shotgun (WGS) entry which is preliminary data.</text>
</comment>
<keyword evidence="2" id="KW-1185">Reference proteome</keyword>
<protein>
    <submittedName>
        <fullName evidence="1">102_t:CDS:1</fullName>
    </submittedName>
</protein>
<sequence>LTTWKKKANVVKCSTENENSRPVFRIYFGDEFDQVLETTQPCTATATHKRSAFKELSNCFYNSDDNPVLKSVTFGVQNKDIFQIDFGKINEDEVKLKRNVKRKLSINNEMQEKIPIYIIKLDHHYSNETLEDASVITDPEVIQIIYESIGNEVL</sequence>
<proteinExistence type="predicted"/>
<feature type="non-terminal residue" evidence="1">
    <location>
        <position position="154"/>
    </location>
</feature>
<reference evidence="1" key="1">
    <citation type="submission" date="2021-06" db="EMBL/GenBank/DDBJ databases">
        <authorList>
            <person name="Kallberg Y."/>
            <person name="Tangrot J."/>
            <person name="Rosling A."/>
        </authorList>
    </citation>
    <scope>NUCLEOTIDE SEQUENCE</scope>
    <source>
        <strain evidence="1">87-6 pot B 2015</strain>
    </source>
</reference>
<organism evidence="1 2">
    <name type="scientific">Funneliformis mosseae</name>
    <name type="common">Endomycorrhizal fungus</name>
    <name type="synonym">Glomus mosseae</name>
    <dbReference type="NCBI Taxonomy" id="27381"/>
    <lineage>
        <taxon>Eukaryota</taxon>
        <taxon>Fungi</taxon>
        <taxon>Fungi incertae sedis</taxon>
        <taxon>Mucoromycota</taxon>
        <taxon>Glomeromycotina</taxon>
        <taxon>Glomeromycetes</taxon>
        <taxon>Glomerales</taxon>
        <taxon>Glomeraceae</taxon>
        <taxon>Funneliformis</taxon>
    </lineage>
</organism>
<evidence type="ECO:0000313" key="2">
    <source>
        <dbReference type="Proteomes" id="UP000789375"/>
    </source>
</evidence>
<gene>
    <name evidence="1" type="ORF">FMOSSE_LOCUS14481</name>
</gene>
<dbReference type="Proteomes" id="UP000789375">
    <property type="component" value="Unassembled WGS sequence"/>
</dbReference>
<dbReference type="EMBL" id="CAJVPP010011234">
    <property type="protein sequence ID" value="CAG8713520.1"/>
    <property type="molecule type" value="Genomic_DNA"/>
</dbReference>
<evidence type="ECO:0000313" key="1">
    <source>
        <dbReference type="EMBL" id="CAG8713520.1"/>
    </source>
</evidence>
<name>A0A9N9N9P6_FUNMO</name>